<evidence type="ECO:0000256" key="1">
    <source>
        <dbReference type="ARBA" id="ARBA00005254"/>
    </source>
</evidence>
<reference evidence="3" key="1">
    <citation type="submission" date="2020-02" db="EMBL/GenBank/DDBJ databases">
        <authorList>
            <person name="Meier V. D."/>
        </authorList>
    </citation>
    <scope>NUCLEOTIDE SEQUENCE</scope>
    <source>
        <strain evidence="3">AVDCRST_MAG23</strain>
    </source>
</reference>
<dbReference type="InterPro" id="IPR029045">
    <property type="entry name" value="ClpP/crotonase-like_dom_sf"/>
</dbReference>
<gene>
    <name evidence="3" type="ORF">AVDCRST_MAG23-1023</name>
</gene>
<dbReference type="Pfam" id="PF00378">
    <property type="entry name" value="ECH_1"/>
    <property type="match status" value="1"/>
</dbReference>
<sequence length="247" mass="25779">MFELHIDGPVARLRLSKPETRNAIPLSGWAKLGDRAEEAGSAGAQVLILSGIPGGAFCSGADISDFDAFADPGARTAFRLAIRSGLDRLRAGIPSIAVVEGACYGAGVAVAMACDIRFAGADAQFAITPAKLGISYPQEDVHRLVSLVGAGQAARLLLGAQSIGGEEAERIGLVERFLPASVDEEVESNARAIAANDPESLRTLKRGLALASSGVPSDAQQDRSFEALLGSDALIQRLAAYRSRPRR</sequence>
<dbReference type="CDD" id="cd06558">
    <property type="entry name" value="crotonase-like"/>
    <property type="match status" value="1"/>
</dbReference>
<dbReference type="EMBL" id="CADCWD010000042">
    <property type="protein sequence ID" value="CAA9531765.1"/>
    <property type="molecule type" value="Genomic_DNA"/>
</dbReference>
<evidence type="ECO:0000256" key="2">
    <source>
        <dbReference type="RuleBase" id="RU003707"/>
    </source>
</evidence>
<name>A0A6J4TTK8_9SPHN</name>
<dbReference type="AlphaFoldDB" id="A0A6J4TTK8"/>
<keyword evidence="3" id="KW-0456">Lyase</keyword>
<dbReference type="PANTHER" id="PTHR11941:SF54">
    <property type="entry name" value="ENOYL-COA HYDRATASE, MITOCHONDRIAL"/>
    <property type="match status" value="1"/>
</dbReference>
<proteinExistence type="inferred from homology"/>
<protein>
    <submittedName>
        <fullName evidence="3">Enoyl-CoA hydratase</fullName>
        <ecNumber evidence="3">4.2.1.17</ecNumber>
    </submittedName>
</protein>
<dbReference type="InterPro" id="IPR018376">
    <property type="entry name" value="Enoyl-CoA_hyd/isom_CS"/>
</dbReference>
<comment type="similarity">
    <text evidence="1 2">Belongs to the enoyl-CoA hydratase/isomerase family.</text>
</comment>
<dbReference type="GO" id="GO:0004300">
    <property type="term" value="F:enoyl-CoA hydratase activity"/>
    <property type="evidence" value="ECO:0007669"/>
    <property type="project" value="UniProtKB-EC"/>
</dbReference>
<evidence type="ECO:0000313" key="3">
    <source>
        <dbReference type="EMBL" id="CAA9531765.1"/>
    </source>
</evidence>
<dbReference type="InterPro" id="IPR001753">
    <property type="entry name" value="Enoyl-CoA_hydra/iso"/>
</dbReference>
<accession>A0A6J4TTK8</accession>
<dbReference type="GO" id="GO:0006635">
    <property type="term" value="P:fatty acid beta-oxidation"/>
    <property type="evidence" value="ECO:0007669"/>
    <property type="project" value="TreeGrafter"/>
</dbReference>
<dbReference type="Gene3D" id="3.90.226.10">
    <property type="entry name" value="2-enoyl-CoA Hydratase, Chain A, domain 1"/>
    <property type="match status" value="1"/>
</dbReference>
<organism evidence="3">
    <name type="scientific">uncultured Sphingosinicella sp</name>
    <dbReference type="NCBI Taxonomy" id="478748"/>
    <lineage>
        <taxon>Bacteria</taxon>
        <taxon>Pseudomonadati</taxon>
        <taxon>Pseudomonadota</taxon>
        <taxon>Alphaproteobacteria</taxon>
        <taxon>Sphingomonadales</taxon>
        <taxon>Sphingosinicellaceae</taxon>
        <taxon>Sphingosinicella</taxon>
        <taxon>environmental samples</taxon>
    </lineage>
</organism>
<dbReference type="PANTHER" id="PTHR11941">
    <property type="entry name" value="ENOYL-COA HYDRATASE-RELATED"/>
    <property type="match status" value="1"/>
</dbReference>
<dbReference type="SUPFAM" id="SSF52096">
    <property type="entry name" value="ClpP/crotonase"/>
    <property type="match status" value="1"/>
</dbReference>
<dbReference type="PROSITE" id="PS00166">
    <property type="entry name" value="ENOYL_COA_HYDRATASE"/>
    <property type="match status" value="1"/>
</dbReference>
<dbReference type="EC" id="4.2.1.17" evidence="3"/>